<comment type="caution">
    <text evidence="2">The sequence shown here is derived from an EMBL/GenBank/DDBJ whole genome shotgun (WGS) entry which is preliminary data.</text>
</comment>
<evidence type="ECO:0000313" key="2">
    <source>
        <dbReference type="EMBL" id="MFC3443938.1"/>
    </source>
</evidence>
<dbReference type="EMBL" id="JBHRVU010000005">
    <property type="protein sequence ID" value="MFC3443938.1"/>
    <property type="molecule type" value="Genomic_DNA"/>
</dbReference>
<keyword evidence="3" id="KW-1185">Reference proteome</keyword>
<dbReference type="RefSeq" id="WP_380798851.1">
    <property type="nucleotide sequence ID" value="NZ_JBHRVU010000005.1"/>
</dbReference>
<accession>A0ABV7NMH4</accession>
<proteinExistence type="predicted"/>
<organism evidence="2 3">
    <name type="scientific">Sphingobium rhizovicinum</name>
    <dbReference type="NCBI Taxonomy" id="432308"/>
    <lineage>
        <taxon>Bacteria</taxon>
        <taxon>Pseudomonadati</taxon>
        <taxon>Pseudomonadota</taxon>
        <taxon>Alphaproteobacteria</taxon>
        <taxon>Sphingomonadales</taxon>
        <taxon>Sphingomonadaceae</taxon>
        <taxon>Sphingobium</taxon>
    </lineage>
</organism>
<protein>
    <submittedName>
        <fullName evidence="2">Uncharacterized protein</fullName>
    </submittedName>
</protein>
<reference evidence="3" key="1">
    <citation type="journal article" date="2019" name="Int. J. Syst. Evol. Microbiol.">
        <title>The Global Catalogue of Microorganisms (GCM) 10K type strain sequencing project: providing services to taxonomists for standard genome sequencing and annotation.</title>
        <authorList>
            <consortium name="The Broad Institute Genomics Platform"/>
            <consortium name="The Broad Institute Genome Sequencing Center for Infectious Disease"/>
            <person name="Wu L."/>
            <person name="Ma J."/>
        </authorList>
    </citation>
    <scope>NUCLEOTIDE SEQUENCE [LARGE SCALE GENOMIC DNA]</scope>
    <source>
        <strain evidence="3">CCM 7491</strain>
    </source>
</reference>
<evidence type="ECO:0000313" key="3">
    <source>
        <dbReference type="Proteomes" id="UP001595681"/>
    </source>
</evidence>
<sequence length="74" mass="8158">MKQKSARLDARARCRLSKLLVNTTALAAIAFPIGSAWATDAPETSDRSDIIVTGKYVSQQVLRWADDRLVKVRG</sequence>
<dbReference type="Proteomes" id="UP001595681">
    <property type="component" value="Unassembled WGS sequence"/>
</dbReference>
<gene>
    <name evidence="2" type="ORF">ACFOKF_22575</name>
</gene>
<feature type="chain" id="PRO_5045573247" evidence="1">
    <location>
        <begin position="39"/>
        <end position="74"/>
    </location>
</feature>
<evidence type="ECO:0000256" key="1">
    <source>
        <dbReference type="SAM" id="SignalP"/>
    </source>
</evidence>
<keyword evidence="1" id="KW-0732">Signal</keyword>
<feature type="signal peptide" evidence="1">
    <location>
        <begin position="1"/>
        <end position="38"/>
    </location>
</feature>
<name>A0ABV7NMH4_9SPHN</name>